<sequence>MAGISGSWCALFNPSSPITTTSKFLTFSASLTPKLHIKIDTASLSTGSGAGLVLARFGGYRPGPRPKRSSNRDERRRAGPDSDDEALDISRITSSSVRLIDPQQNMVGVVSINEAIRMAEDAEKDLVILSPDADPPVLRIMDYNKYKYEQQKRRRDQQKKSSATRMDMKELKMGYNIDTHDYTVRLKAAKRFLNDGDKVKVIVNLKGRQNEFRDIAIELLKRFQTDVGELGTLESKNFNDRNMFMGFIPNKTLIQKGQEQPKKNEPSTDNKVSANL</sequence>
<dbReference type="InterPro" id="IPR019815">
    <property type="entry name" value="Translation_initiation_fac_3_C"/>
</dbReference>
<dbReference type="InterPro" id="IPR036787">
    <property type="entry name" value="T_IF-3_N_sf"/>
</dbReference>
<dbReference type="AlphaFoldDB" id="A0A0K9PYY8"/>
<dbReference type="Proteomes" id="UP000036987">
    <property type="component" value="Unassembled WGS sequence"/>
</dbReference>
<dbReference type="InterPro" id="IPR019813">
    <property type="entry name" value="Translation_initiation_fac3_CS"/>
</dbReference>
<evidence type="ECO:0000313" key="8">
    <source>
        <dbReference type="EMBL" id="KMZ74273.1"/>
    </source>
</evidence>
<proteinExistence type="inferred from homology"/>
<evidence type="ECO:0000256" key="1">
    <source>
        <dbReference type="ARBA" id="ARBA00005439"/>
    </source>
</evidence>
<dbReference type="InterPro" id="IPR019814">
    <property type="entry name" value="Translation_initiation_fac_3_N"/>
</dbReference>
<accession>A0A0K9PYY8</accession>
<evidence type="ECO:0000313" key="9">
    <source>
        <dbReference type="Proteomes" id="UP000036987"/>
    </source>
</evidence>
<dbReference type="Gene3D" id="3.30.110.10">
    <property type="entry name" value="Translation initiation factor 3 (IF-3), C-terminal domain"/>
    <property type="match status" value="1"/>
</dbReference>
<comment type="caution">
    <text evidence="8">The sequence shown here is derived from an EMBL/GenBank/DDBJ whole genome shotgun (WGS) entry which is preliminary data.</text>
</comment>
<name>A0A0K9PYY8_ZOSMR</name>
<dbReference type="SUPFAM" id="SSF55200">
    <property type="entry name" value="Translation initiation factor IF3, C-terminal domain"/>
    <property type="match status" value="1"/>
</dbReference>
<keyword evidence="2 4" id="KW-0396">Initiation factor</keyword>
<feature type="region of interest" description="Disordered" evidence="5">
    <location>
        <begin position="254"/>
        <end position="276"/>
    </location>
</feature>
<dbReference type="InterPro" id="IPR001288">
    <property type="entry name" value="Translation_initiation_fac_3"/>
</dbReference>
<keyword evidence="3 4" id="KW-0648">Protein biosynthesis</keyword>
<comment type="subunit">
    <text evidence="4">Monomer.</text>
</comment>
<dbReference type="Pfam" id="PF05198">
    <property type="entry name" value="IF3_N"/>
    <property type="match status" value="1"/>
</dbReference>
<comment type="subcellular location">
    <subcellularLocation>
        <location evidence="4">Plastid</location>
        <location evidence="4">Chloroplast</location>
    </subcellularLocation>
</comment>
<dbReference type="PROSITE" id="PS00938">
    <property type="entry name" value="IF3"/>
    <property type="match status" value="1"/>
</dbReference>
<dbReference type="OMA" id="SDRNMFI"/>
<feature type="compositionally biased region" description="Basic and acidic residues" evidence="5">
    <location>
        <begin position="70"/>
        <end position="80"/>
    </location>
</feature>
<dbReference type="OrthoDB" id="21573at2759"/>
<feature type="compositionally biased region" description="Basic and acidic residues" evidence="5">
    <location>
        <begin position="259"/>
        <end position="268"/>
    </location>
</feature>
<dbReference type="SUPFAM" id="SSF54364">
    <property type="entry name" value="Translation initiation factor IF3, N-terminal domain"/>
    <property type="match status" value="1"/>
</dbReference>
<dbReference type="GO" id="GO:0043022">
    <property type="term" value="F:ribosome binding"/>
    <property type="evidence" value="ECO:0000318"/>
    <property type="project" value="GO_Central"/>
</dbReference>
<dbReference type="FunFam" id="3.30.110.10:FF:000003">
    <property type="entry name" value="Translation initiation factor IF-3"/>
    <property type="match status" value="1"/>
</dbReference>
<evidence type="ECO:0000256" key="4">
    <source>
        <dbReference type="RuleBase" id="RU000646"/>
    </source>
</evidence>
<reference evidence="9" key="1">
    <citation type="journal article" date="2016" name="Nature">
        <title>The genome of the seagrass Zostera marina reveals angiosperm adaptation to the sea.</title>
        <authorList>
            <person name="Olsen J.L."/>
            <person name="Rouze P."/>
            <person name="Verhelst B."/>
            <person name="Lin Y.-C."/>
            <person name="Bayer T."/>
            <person name="Collen J."/>
            <person name="Dattolo E."/>
            <person name="De Paoli E."/>
            <person name="Dittami S."/>
            <person name="Maumus F."/>
            <person name="Michel G."/>
            <person name="Kersting A."/>
            <person name="Lauritano C."/>
            <person name="Lohaus R."/>
            <person name="Toepel M."/>
            <person name="Tonon T."/>
            <person name="Vanneste K."/>
            <person name="Amirebrahimi M."/>
            <person name="Brakel J."/>
            <person name="Bostroem C."/>
            <person name="Chovatia M."/>
            <person name="Grimwood J."/>
            <person name="Jenkins J.W."/>
            <person name="Jueterbock A."/>
            <person name="Mraz A."/>
            <person name="Stam W.T."/>
            <person name="Tice H."/>
            <person name="Bornberg-Bauer E."/>
            <person name="Green P.J."/>
            <person name="Pearson G.A."/>
            <person name="Procaccini G."/>
            <person name="Duarte C.M."/>
            <person name="Schmutz J."/>
            <person name="Reusch T.B.H."/>
            <person name="Van de Peer Y."/>
        </authorList>
    </citation>
    <scope>NUCLEOTIDE SEQUENCE [LARGE SCALE GENOMIC DNA]</scope>
    <source>
        <strain evidence="9">cv. Finnish</strain>
    </source>
</reference>
<evidence type="ECO:0000259" key="7">
    <source>
        <dbReference type="Pfam" id="PF05198"/>
    </source>
</evidence>
<dbReference type="Gene3D" id="3.10.20.80">
    <property type="entry name" value="Translation initiation factor 3 (IF-3), N-terminal domain"/>
    <property type="match status" value="1"/>
</dbReference>
<feature type="domain" description="Translation initiation factor 3 C-terminal" evidence="6">
    <location>
        <begin position="167"/>
        <end position="249"/>
    </location>
</feature>
<dbReference type="PANTHER" id="PTHR10938">
    <property type="entry name" value="TRANSLATION INITIATION FACTOR IF-3"/>
    <property type="match status" value="1"/>
</dbReference>
<dbReference type="EMBL" id="LFYR01000379">
    <property type="protein sequence ID" value="KMZ74273.1"/>
    <property type="molecule type" value="Genomic_DNA"/>
</dbReference>
<feature type="region of interest" description="Disordered" evidence="5">
    <location>
        <begin position="57"/>
        <end position="85"/>
    </location>
</feature>
<dbReference type="STRING" id="29655.A0A0K9PYY8"/>
<dbReference type="PANTHER" id="PTHR10938:SF0">
    <property type="entry name" value="TRANSLATION INITIATION FACTOR IF-3, MITOCHONDRIAL"/>
    <property type="match status" value="1"/>
</dbReference>
<dbReference type="GO" id="GO:0032790">
    <property type="term" value="P:ribosome disassembly"/>
    <property type="evidence" value="ECO:0000318"/>
    <property type="project" value="GO_Central"/>
</dbReference>
<comment type="similarity">
    <text evidence="1 4">Belongs to the IF-3 family.</text>
</comment>
<dbReference type="Pfam" id="PF00707">
    <property type="entry name" value="IF3_C"/>
    <property type="match status" value="1"/>
</dbReference>
<dbReference type="GO" id="GO:0003743">
    <property type="term" value="F:translation initiation factor activity"/>
    <property type="evidence" value="ECO:0000318"/>
    <property type="project" value="GO_Central"/>
</dbReference>
<evidence type="ECO:0000256" key="2">
    <source>
        <dbReference type="ARBA" id="ARBA00022540"/>
    </source>
</evidence>
<dbReference type="GO" id="GO:0009507">
    <property type="term" value="C:chloroplast"/>
    <property type="evidence" value="ECO:0007669"/>
    <property type="project" value="UniProtKB-SubCell"/>
</dbReference>
<protein>
    <recommendedName>
        <fullName evidence="4">Translation initiation factor IF-3</fullName>
    </recommendedName>
</protein>
<feature type="domain" description="Translation initiation factor 3 N-terminal" evidence="7">
    <location>
        <begin position="91"/>
        <end position="156"/>
    </location>
</feature>
<dbReference type="InterPro" id="IPR036788">
    <property type="entry name" value="T_IF-3_C_sf"/>
</dbReference>
<organism evidence="8 9">
    <name type="scientific">Zostera marina</name>
    <name type="common">Eelgrass</name>
    <dbReference type="NCBI Taxonomy" id="29655"/>
    <lineage>
        <taxon>Eukaryota</taxon>
        <taxon>Viridiplantae</taxon>
        <taxon>Streptophyta</taxon>
        <taxon>Embryophyta</taxon>
        <taxon>Tracheophyta</taxon>
        <taxon>Spermatophyta</taxon>
        <taxon>Magnoliopsida</taxon>
        <taxon>Liliopsida</taxon>
        <taxon>Zosteraceae</taxon>
        <taxon>Zostera</taxon>
    </lineage>
</organism>
<comment type="function">
    <text evidence="4">IF-3 binds to the 30S ribosomal subunit and shifts the equilibrium between 70S ribosomes and their 50S and 30S subunits in favor of the free subunits, thus enhancing the availability of 30S subunits on which protein synthesis initiation begins.</text>
</comment>
<evidence type="ECO:0000256" key="5">
    <source>
        <dbReference type="SAM" id="MobiDB-lite"/>
    </source>
</evidence>
<evidence type="ECO:0000259" key="6">
    <source>
        <dbReference type="Pfam" id="PF00707"/>
    </source>
</evidence>
<evidence type="ECO:0000256" key="3">
    <source>
        <dbReference type="ARBA" id="ARBA00022917"/>
    </source>
</evidence>
<dbReference type="NCBIfam" id="TIGR00168">
    <property type="entry name" value="infC"/>
    <property type="match status" value="1"/>
</dbReference>
<gene>
    <name evidence="8" type="ORF">ZOSMA_132G00410</name>
</gene>
<keyword evidence="9" id="KW-1185">Reference proteome</keyword>